<keyword evidence="3" id="KW-1185">Reference proteome</keyword>
<dbReference type="EMBL" id="JADYXP020000004">
    <property type="protein sequence ID" value="KAL0125296.1"/>
    <property type="molecule type" value="Genomic_DNA"/>
</dbReference>
<protein>
    <submittedName>
        <fullName evidence="2">Uncharacterized protein</fullName>
    </submittedName>
</protein>
<comment type="caution">
    <text evidence="2">The sequence shown here is derived from an EMBL/GenBank/DDBJ whole genome shotgun (WGS) entry which is preliminary data.</text>
</comment>
<reference evidence="2 3" key="1">
    <citation type="submission" date="2023-03" db="EMBL/GenBank/DDBJ databases">
        <title>High recombination rates correlate with genetic variation in Cardiocondyla obscurior ants.</title>
        <authorList>
            <person name="Errbii M."/>
        </authorList>
    </citation>
    <scope>NUCLEOTIDE SEQUENCE [LARGE SCALE GENOMIC DNA]</scope>
    <source>
        <strain evidence="2">Alpha-2009</strain>
        <tissue evidence="2">Whole body</tissue>
    </source>
</reference>
<evidence type="ECO:0000313" key="2">
    <source>
        <dbReference type="EMBL" id="KAL0125296.1"/>
    </source>
</evidence>
<sequence>MVAQSEKCMAKIEEVTCTYQREKGKETDFAHFFREKYSSEKDKVQGIRRRKDKEEINKYKSRTQWSESKERSKRKEKKNEEARRNLIESIL</sequence>
<organism evidence="2 3">
    <name type="scientific">Cardiocondyla obscurior</name>
    <dbReference type="NCBI Taxonomy" id="286306"/>
    <lineage>
        <taxon>Eukaryota</taxon>
        <taxon>Metazoa</taxon>
        <taxon>Ecdysozoa</taxon>
        <taxon>Arthropoda</taxon>
        <taxon>Hexapoda</taxon>
        <taxon>Insecta</taxon>
        <taxon>Pterygota</taxon>
        <taxon>Neoptera</taxon>
        <taxon>Endopterygota</taxon>
        <taxon>Hymenoptera</taxon>
        <taxon>Apocrita</taxon>
        <taxon>Aculeata</taxon>
        <taxon>Formicoidea</taxon>
        <taxon>Formicidae</taxon>
        <taxon>Myrmicinae</taxon>
        <taxon>Cardiocondyla</taxon>
    </lineage>
</organism>
<feature type="region of interest" description="Disordered" evidence="1">
    <location>
        <begin position="60"/>
        <end position="91"/>
    </location>
</feature>
<name>A0AAW2GGV7_9HYME</name>
<accession>A0AAW2GGV7</accession>
<dbReference type="Proteomes" id="UP001430953">
    <property type="component" value="Unassembled WGS sequence"/>
</dbReference>
<proteinExistence type="predicted"/>
<evidence type="ECO:0000256" key="1">
    <source>
        <dbReference type="SAM" id="MobiDB-lite"/>
    </source>
</evidence>
<dbReference type="AlphaFoldDB" id="A0AAW2GGV7"/>
<feature type="compositionally biased region" description="Basic and acidic residues" evidence="1">
    <location>
        <begin position="77"/>
        <end position="91"/>
    </location>
</feature>
<gene>
    <name evidence="2" type="ORF">PUN28_004431</name>
</gene>
<evidence type="ECO:0000313" key="3">
    <source>
        <dbReference type="Proteomes" id="UP001430953"/>
    </source>
</evidence>